<keyword evidence="2" id="KW-1185">Reference proteome</keyword>
<comment type="caution">
    <text evidence="1">The sequence shown here is derived from an EMBL/GenBank/DDBJ whole genome shotgun (WGS) entry which is preliminary data.</text>
</comment>
<reference evidence="2" key="1">
    <citation type="journal article" date="2019" name="Int. J. Syst. Evol. Microbiol.">
        <title>The Global Catalogue of Microorganisms (GCM) 10K type strain sequencing project: providing services to taxonomists for standard genome sequencing and annotation.</title>
        <authorList>
            <consortium name="The Broad Institute Genomics Platform"/>
            <consortium name="The Broad Institute Genome Sequencing Center for Infectious Disease"/>
            <person name="Wu L."/>
            <person name="Ma J."/>
        </authorList>
    </citation>
    <scope>NUCLEOTIDE SEQUENCE [LARGE SCALE GENOMIC DNA]</scope>
    <source>
        <strain evidence="2">JCM 16545</strain>
    </source>
</reference>
<name>A0ABW5E2I1_9BACT</name>
<sequence>MHYFLYYHVQEPSGNEGYRLAYLADCVVSGPDGSLKFEYSLPEKVADFEMRDIRVILSSEYHRYDVQSEHTSEQGKVSSKQIEPTTELESYEVRDLLDAAVAHLG</sequence>
<dbReference type="EMBL" id="JBHUJC010000020">
    <property type="protein sequence ID" value="MFD2276304.1"/>
    <property type="molecule type" value="Genomic_DNA"/>
</dbReference>
<organism evidence="1 2">
    <name type="scientific">Rubritalea spongiae</name>
    <dbReference type="NCBI Taxonomy" id="430797"/>
    <lineage>
        <taxon>Bacteria</taxon>
        <taxon>Pseudomonadati</taxon>
        <taxon>Verrucomicrobiota</taxon>
        <taxon>Verrucomicrobiia</taxon>
        <taxon>Verrucomicrobiales</taxon>
        <taxon>Rubritaleaceae</taxon>
        <taxon>Rubritalea</taxon>
    </lineage>
</organism>
<proteinExistence type="predicted"/>
<dbReference type="Proteomes" id="UP001597297">
    <property type="component" value="Unassembled WGS sequence"/>
</dbReference>
<protein>
    <submittedName>
        <fullName evidence="1">Uncharacterized protein</fullName>
    </submittedName>
</protein>
<dbReference type="RefSeq" id="WP_377094354.1">
    <property type="nucleotide sequence ID" value="NZ_JBHSJM010000001.1"/>
</dbReference>
<gene>
    <name evidence="1" type="ORF">ACFSQZ_07475</name>
</gene>
<accession>A0ABW5E2I1</accession>
<evidence type="ECO:0000313" key="2">
    <source>
        <dbReference type="Proteomes" id="UP001597297"/>
    </source>
</evidence>
<evidence type="ECO:0000313" key="1">
    <source>
        <dbReference type="EMBL" id="MFD2276304.1"/>
    </source>
</evidence>